<dbReference type="EMBL" id="AP028921">
    <property type="protein sequence ID" value="BET02080.1"/>
    <property type="molecule type" value="Genomic_DNA"/>
</dbReference>
<reference evidence="4 5" key="1">
    <citation type="submission" date="2023-09" db="EMBL/GenBank/DDBJ databases">
        <title>Nesidiocoris tenuis whole genome shotgun sequence.</title>
        <authorList>
            <person name="Shibata T."/>
            <person name="Shimoda M."/>
            <person name="Kobayashi T."/>
            <person name="Uehara T."/>
        </authorList>
    </citation>
    <scope>NUCLEOTIDE SEQUENCE [LARGE SCALE GENOMIC DNA]</scope>
    <source>
        <strain evidence="4 5">Japan</strain>
    </source>
</reference>
<sequence>MVLLCLLENISSFLVDLLHPPKTRVASPILADRLQIIMDKENGVFTPPDGSRNVNDKSPFGLPEDDTECYRKLIMVLLKMLQPDFKTSDDTVLEKMLDFMRALGDRSKLHFEVLARILSEWLNKVPECWADISPDSKLFALKVAAYVASSPSGYCKLSSSGTARTFVLLMKDSKTNSSSLTLGFLCLIEAMMSTPDGARFVLEEGLWKDVTASATSSSSIYCLRQSTKLLSIMIQKASSESVGEGIFNDVTAQCPVNAALTHRGDSRALSVFKENGNNRRAGDGAIVKTMDLCRAIVTNLMDADYPVQKIKHLLRCCHLTDWAWNVLETSNIKQVLNAANRFVCLLNALNFYQTKDENGLIPLVVSQDIIDLILKQLSVMLNRQLKEMIADACTETYKYLVKYGANVAGDKEREPHGKEVENIPYCIHNVLYLFHALPVMLVVKARIGTCWNEMLEEYIDKLFRLTNSKVMRVAYAFRDSIAQNVSQQCDLASSSLHQFISLAPNMCKEQTVLLFQTLTYLLNEFVTESSESDNVRSVTKFRVAGEEMISTFPNFLSVAVNCLYIYLNRFDFSWRDGLESLCLLSILQKLLESPSVPPKIVVDILKTINVALLKSMPASLALLVDTIEGSSMEDLGPQLFKLMHSKEWVVKDSTLETIKTIVTLSESSFPAFQILLIDNQLPQLAFSIIESDPEPFVRKSAIACLLEIAKVPHVWNTTLADKNVVEKLLMILHHETEGIVRVEAAKTITTIYRENLWSSRDVELIFDTMSYVALNDFHWEVKLKCLEFYHSSMAKCIIQQGWIDGKFPDAVFSKEKKKIIKLTPDEIKNRCMAALKDLETNGCLQILWSLFSDGEDFAVQQKAAELIRKIELSPRMYSPHWQEPPKTDPPPAIQDCAAILNGHPSRADSQTSVDSDMHASEIGHLSLGVDDVIDQIVSEADVDLLGNLVDQSASCRGLPPVKRKIMRVAEFLGEIRRVNIIQMIENRSRWLADTSEGIGSLLDDILLFSGKSAPIGESSERNAVDCY</sequence>
<keyword evidence="2" id="KW-0963">Cytoplasm</keyword>
<accession>A0ABN7BDZ6</accession>
<dbReference type="InterPro" id="IPR038904">
    <property type="entry name" value="BRAT1"/>
</dbReference>
<gene>
    <name evidence="4" type="ORF">NTJ_14898</name>
</gene>
<dbReference type="Proteomes" id="UP001307889">
    <property type="component" value="Chromosome 13"/>
</dbReference>
<evidence type="ECO:0008006" key="6">
    <source>
        <dbReference type="Google" id="ProtNLM"/>
    </source>
</evidence>
<name>A0ABN7BDZ6_9HEMI</name>
<evidence type="ECO:0000256" key="3">
    <source>
        <dbReference type="ARBA" id="ARBA00061308"/>
    </source>
</evidence>
<dbReference type="SUPFAM" id="SSF48371">
    <property type="entry name" value="ARM repeat"/>
    <property type="match status" value="2"/>
</dbReference>
<dbReference type="PANTHER" id="PTHR21331:SF2">
    <property type="entry name" value="BRCA1-ASSOCIATED ATM ACTIVATOR 1"/>
    <property type="match status" value="1"/>
</dbReference>
<evidence type="ECO:0000256" key="1">
    <source>
        <dbReference type="ARBA" id="ARBA00004496"/>
    </source>
</evidence>
<comment type="subcellular location">
    <subcellularLocation>
        <location evidence="1">Cytoplasm</location>
    </subcellularLocation>
</comment>
<evidence type="ECO:0000313" key="4">
    <source>
        <dbReference type="EMBL" id="BET02080.1"/>
    </source>
</evidence>
<evidence type="ECO:0000256" key="2">
    <source>
        <dbReference type="ARBA" id="ARBA00022490"/>
    </source>
</evidence>
<protein>
    <recommendedName>
        <fullName evidence="6">DUF2428 domain-containing protein</fullName>
    </recommendedName>
</protein>
<dbReference type="InterPro" id="IPR011989">
    <property type="entry name" value="ARM-like"/>
</dbReference>
<dbReference type="Gene3D" id="1.25.10.10">
    <property type="entry name" value="Leucine-rich Repeat Variant"/>
    <property type="match status" value="1"/>
</dbReference>
<dbReference type="InterPro" id="IPR016024">
    <property type="entry name" value="ARM-type_fold"/>
</dbReference>
<dbReference type="PANTHER" id="PTHR21331">
    <property type="entry name" value="BRCA1-ASSOCIATED ATM ACTIVATOR 1"/>
    <property type="match status" value="1"/>
</dbReference>
<proteinExistence type="inferred from homology"/>
<evidence type="ECO:0000313" key="5">
    <source>
        <dbReference type="Proteomes" id="UP001307889"/>
    </source>
</evidence>
<comment type="similarity">
    <text evidence="3">Belongs to the BRAT1 family.</text>
</comment>
<keyword evidence="5" id="KW-1185">Reference proteome</keyword>
<organism evidence="4 5">
    <name type="scientific">Nesidiocoris tenuis</name>
    <dbReference type="NCBI Taxonomy" id="355587"/>
    <lineage>
        <taxon>Eukaryota</taxon>
        <taxon>Metazoa</taxon>
        <taxon>Ecdysozoa</taxon>
        <taxon>Arthropoda</taxon>
        <taxon>Hexapoda</taxon>
        <taxon>Insecta</taxon>
        <taxon>Pterygota</taxon>
        <taxon>Neoptera</taxon>
        <taxon>Paraneoptera</taxon>
        <taxon>Hemiptera</taxon>
        <taxon>Heteroptera</taxon>
        <taxon>Panheteroptera</taxon>
        <taxon>Cimicomorpha</taxon>
        <taxon>Miridae</taxon>
        <taxon>Dicyphina</taxon>
        <taxon>Nesidiocoris</taxon>
    </lineage>
</organism>